<dbReference type="HAMAP" id="MF_00055">
    <property type="entry name" value="MEMO1"/>
    <property type="match status" value="1"/>
</dbReference>
<evidence type="ECO:0000256" key="1">
    <source>
        <dbReference type="ARBA" id="ARBA00006315"/>
    </source>
</evidence>
<evidence type="ECO:0000313" key="3">
    <source>
        <dbReference type="Proteomes" id="UP000005222"/>
    </source>
</evidence>
<organism evidence="2 3">
    <name type="scientific">Pichia sorbitophila (strain ATCC MYA-4447 / BCRC 22081 / CBS 7064 / NBRC 10061 / NRRL Y-12695)</name>
    <name type="common">Hybrid yeast</name>
    <dbReference type="NCBI Taxonomy" id="559304"/>
    <lineage>
        <taxon>Eukaryota</taxon>
        <taxon>Fungi</taxon>
        <taxon>Dikarya</taxon>
        <taxon>Ascomycota</taxon>
        <taxon>Saccharomycotina</taxon>
        <taxon>Pichiomycetes</taxon>
        <taxon>Debaryomycetaceae</taxon>
        <taxon>Millerozyma</taxon>
    </lineage>
</organism>
<reference evidence="2 3" key="1">
    <citation type="journal article" date="2012" name="G3 (Bethesda)">
        <title>Pichia sorbitophila, an interspecies yeast hybrid reveals early steps of genome resolution following polyploidization.</title>
        <authorList>
            <person name="Leh Louis V."/>
            <person name="Despons L."/>
            <person name="Friedrich A."/>
            <person name="Martin T."/>
            <person name="Durrens P."/>
            <person name="Casaregola S."/>
            <person name="Neuveglise C."/>
            <person name="Fairhead C."/>
            <person name="Marck C."/>
            <person name="Cruz J.A."/>
            <person name="Straub M.L."/>
            <person name="Kugler V."/>
            <person name="Sacerdot C."/>
            <person name="Uzunov Z."/>
            <person name="Thierry A."/>
            <person name="Weiss S."/>
            <person name="Bleykasten C."/>
            <person name="De Montigny J."/>
            <person name="Jacques N."/>
            <person name="Jung P."/>
            <person name="Lemaire M."/>
            <person name="Mallet S."/>
            <person name="Morel G."/>
            <person name="Richard G.F."/>
            <person name="Sarkar A."/>
            <person name="Savel G."/>
            <person name="Schacherer J."/>
            <person name="Seret M.L."/>
            <person name="Talla E."/>
            <person name="Samson G."/>
            <person name="Jubin C."/>
            <person name="Poulain J."/>
            <person name="Vacherie B."/>
            <person name="Barbe V."/>
            <person name="Pelletier E."/>
            <person name="Sherman D.J."/>
            <person name="Westhof E."/>
            <person name="Weissenbach J."/>
            <person name="Baret P.V."/>
            <person name="Wincker P."/>
            <person name="Gaillardin C."/>
            <person name="Dujon B."/>
            <person name="Souciet J.L."/>
        </authorList>
    </citation>
    <scope>NUCLEOTIDE SEQUENCE [LARGE SCALE GENOMIC DNA]</scope>
    <source>
        <strain evidence="3">ATCC MYA-4447 / BCRC 22081 / CBS 7064 / NBRC 10061 / NRRL Y-12695</strain>
    </source>
</reference>
<name>G8Y3Z3_PICSO</name>
<dbReference type="OMA" id="MHLPYIH"/>
<dbReference type="Pfam" id="PF01875">
    <property type="entry name" value="Memo"/>
    <property type="match status" value="1"/>
</dbReference>
<protein>
    <submittedName>
        <fullName evidence="2">Piso0_005007 protein</fullName>
    </submittedName>
</protein>
<dbReference type="FunCoup" id="G8Y3Z3">
    <property type="interactions" value="837"/>
</dbReference>
<dbReference type="eggNOG" id="KOG3086">
    <property type="taxonomic scope" value="Eukaryota"/>
</dbReference>
<dbReference type="Gene3D" id="3.40.830.10">
    <property type="entry name" value="LigB-like"/>
    <property type="match status" value="1"/>
</dbReference>
<keyword evidence="3" id="KW-1185">Reference proteome</keyword>
<dbReference type="HOGENOM" id="CLU_038085_0_0_1"/>
<dbReference type="InParanoid" id="G8Y3Z3"/>
<dbReference type="NCBIfam" id="TIGR04336">
    <property type="entry name" value="AmmeMemoSam_B"/>
    <property type="match status" value="1"/>
</dbReference>
<dbReference type="Proteomes" id="UP000005222">
    <property type="component" value="Chromosome M"/>
</dbReference>
<dbReference type="OrthoDB" id="417112at2759"/>
<gene>
    <name evidence="2" type="primary">Piso0_005007</name>
    <name evidence="2" type="ORF">GNLVRS01_PISO0M05688g</name>
</gene>
<dbReference type="PANTHER" id="PTHR11060:SF0">
    <property type="entry name" value="PROTEIN MEMO1"/>
    <property type="match status" value="1"/>
</dbReference>
<proteinExistence type="inferred from homology"/>
<dbReference type="EMBL" id="FO082047">
    <property type="protein sequence ID" value="CCE85411.1"/>
    <property type="molecule type" value="Genomic_DNA"/>
</dbReference>
<evidence type="ECO:0000313" key="2">
    <source>
        <dbReference type="EMBL" id="CCE85411.1"/>
    </source>
</evidence>
<accession>G8Y3Z3</accession>
<dbReference type="InterPro" id="IPR002737">
    <property type="entry name" value="MEMO1_fam"/>
</dbReference>
<dbReference type="AlphaFoldDB" id="G8Y3Z3"/>
<dbReference type="STRING" id="559304.G8Y3Z3"/>
<comment type="similarity">
    <text evidence="1">Belongs to the MEMO1 family.</text>
</comment>
<dbReference type="PANTHER" id="PTHR11060">
    <property type="entry name" value="PROTEIN MEMO1"/>
    <property type="match status" value="1"/>
</dbReference>
<dbReference type="CDD" id="cd07361">
    <property type="entry name" value="MEMO_like"/>
    <property type="match status" value="1"/>
</dbReference>
<sequence length="344" mass="38455">MSVRPATHGGLWYSNSSSKLAHQMEAYFKKAASLKEQLYGDDDITGPISGARILIGPHAGYSYSGERLAETFTVWDTSKVKRVFILGPSHHVYFKNYAQISKYDYYETPLGNLPVDSSLSKELVSYRGSRTGAPVFKYMSEEVDEDEHSFEMHAPYIYYRSKGLAQGVPSIIPIMISGMDDSTCDDLASALSPYLADEENTFIISSDFCHWGYRFGFTEYLKKVPSGTNISSNDIITLTPSTTTSPSMPIHRSIEHLDKLAMLIASKGSHDAWKKYIALTGNTICGQRPIYVILKTLDKYKSSKPDLFQGQSVFNWINYSQSSPIRVFKESSVSYASGYVKLAD</sequence>